<dbReference type="OrthoDB" id="448427at2759"/>
<evidence type="ECO:0000256" key="12">
    <source>
        <dbReference type="ARBA" id="ARBA00050120"/>
    </source>
</evidence>
<evidence type="ECO:0000256" key="18">
    <source>
        <dbReference type="SAM" id="Phobius"/>
    </source>
</evidence>
<evidence type="ECO:0000256" key="7">
    <source>
        <dbReference type="ARBA" id="ARBA00022989"/>
    </source>
</evidence>
<comment type="subcellular location">
    <subcellularLocation>
        <location evidence="1">Membrane</location>
        <topology evidence="1">Multi-pass membrane protein</topology>
    </subcellularLocation>
</comment>
<dbReference type="GO" id="GO:0006869">
    <property type="term" value="P:lipid transport"/>
    <property type="evidence" value="ECO:0007669"/>
    <property type="project" value="UniProtKB-KW"/>
</dbReference>
<dbReference type="Gene3D" id="1.50.40.10">
    <property type="entry name" value="Mitochondrial carrier domain"/>
    <property type="match status" value="1"/>
</dbReference>
<comment type="catalytic activity">
    <reaction evidence="15">
        <text>succinate(in) + 2-oxoglutarate(out) = succinate(out) + 2-oxoglutarate(in)</text>
        <dbReference type="Rhea" id="RHEA:71595"/>
        <dbReference type="ChEBI" id="CHEBI:16810"/>
        <dbReference type="ChEBI" id="CHEBI:30031"/>
    </reaction>
</comment>
<evidence type="ECO:0000256" key="9">
    <source>
        <dbReference type="ARBA" id="ARBA00023136"/>
    </source>
</evidence>
<evidence type="ECO:0000256" key="3">
    <source>
        <dbReference type="ARBA" id="ARBA00022448"/>
    </source>
</evidence>
<comment type="similarity">
    <text evidence="2 17">Belongs to the mitochondrial carrier (TC 2.A.29) family.</text>
</comment>
<accession>A0A653CLP7</accession>
<feature type="repeat" description="Solcar" evidence="16">
    <location>
        <begin position="207"/>
        <end position="296"/>
    </location>
</feature>
<evidence type="ECO:0000256" key="10">
    <source>
        <dbReference type="ARBA" id="ARBA00036491"/>
    </source>
</evidence>
<keyword evidence="7 18" id="KW-1133">Transmembrane helix</keyword>
<dbReference type="AlphaFoldDB" id="A0A653CLP7"/>
<evidence type="ECO:0000256" key="16">
    <source>
        <dbReference type="PROSITE-ProRule" id="PRU00282"/>
    </source>
</evidence>
<dbReference type="GO" id="GO:0015297">
    <property type="term" value="F:antiporter activity"/>
    <property type="evidence" value="ECO:0007669"/>
    <property type="project" value="UniProtKB-KW"/>
</dbReference>
<comment type="catalytic activity">
    <reaction evidence="12">
        <text>oxaloacetate(in) + 2-oxoglutarate(out) = oxaloacetate(out) + 2-oxoglutarate(in)</text>
        <dbReference type="Rhea" id="RHEA:71603"/>
        <dbReference type="ChEBI" id="CHEBI:16452"/>
        <dbReference type="ChEBI" id="CHEBI:16810"/>
    </reaction>
</comment>
<evidence type="ECO:0000256" key="14">
    <source>
        <dbReference type="ARBA" id="ARBA00052538"/>
    </source>
</evidence>
<keyword evidence="3 17" id="KW-0813">Transport</keyword>
<dbReference type="Proteomes" id="UP000410492">
    <property type="component" value="Unassembled WGS sequence"/>
</dbReference>
<evidence type="ECO:0000256" key="4">
    <source>
        <dbReference type="ARBA" id="ARBA00022449"/>
    </source>
</evidence>
<evidence type="ECO:0000256" key="5">
    <source>
        <dbReference type="ARBA" id="ARBA00022692"/>
    </source>
</evidence>
<keyword evidence="9 16" id="KW-0472">Membrane</keyword>
<feature type="repeat" description="Solcar" evidence="16">
    <location>
        <begin position="107"/>
        <end position="198"/>
    </location>
</feature>
<evidence type="ECO:0000256" key="13">
    <source>
        <dbReference type="ARBA" id="ARBA00050291"/>
    </source>
</evidence>
<dbReference type="PANTHER" id="PTHR45618">
    <property type="entry name" value="MITOCHONDRIAL DICARBOXYLATE CARRIER-RELATED"/>
    <property type="match status" value="1"/>
</dbReference>
<keyword evidence="20" id="KW-1185">Reference proteome</keyword>
<comment type="catalytic activity">
    <reaction evidence="14">
        <text>malonate(in) + 2-oxoglutarate(out) = malonate(out) + 2-oxoglutarate(in)</text>
        <dbReference type="Rhea" id="RHEA:71591"/>
        <dbReference type="ChEBI" id="CHEBI:15792"/>
        <dbReference type="ChEBI" id="CHEBI:16810"/>
    </reaction>
</comment>
<keyword evidence="4" id="KW-0050">Antiport</keyword>
<dbReference type="EMBL" id="CAACVG010008118">
    <property type="protein sequence ID" value="VEN48608.1"/>
    <property type="molecule type" value="Genomic_DNA"/>
</dbReference>
<dbReference type="PROSITE" id="PS50920">
    <property type="entry name" value="SOLCAR"/>
    <property type="match status" value="3"/>
</dbReference>
<evidence type="ECO:0000313" key="20">
    <source>
        <dbReference type="Proteomes" id="UP000410492"/>
    </source>
</evidence>
<comment type="catalytic activity">
    <reaction evidence="10">
        <text>(S)-malate(in) + 2-oxoglutarate(out) = (S)-malate(out) + 2-oxoglutarate(in)</text>
        <dbReference type="Rhea" id="RHEA:71587"/>
        <dbReference type="ChEBI" id="CHEBI:15589"/>
        <dbReference type="ChEBI" id="CHEBI:16810"/>
    </reaction>
</comment>
<evidence type="ECO:0000256" key="6">
    <source>
        <dbReference type="ARBA" id="ARBA00022737"/>
    </source>
</evidence>
<dbReference type="InterPro" id="IPR050391">
    <property type="entry name" value="Mito_Metabolite_Transporter"/>
</dbReference>
<dbReference type="Pfam" id="PF00153">
    <property type="entry name" value="Mito_carr"/>
    <property type="match status" value="3"/>
</dbReference>
<keyword evidence="6" id="KW-0677">Repeat</keyword>
<organism evidence="19 20">
    <name type="scientific">Callosobruchus maculatus</name>
    <name type="common">Southern cowpea weevil</name>
    <name type="synonym">Pulse bruchid</name>
    <dbReference type="NCBI Taxonomy" id="64391"/>
    <lineage>
        <taxon>Eukaryota</taxon>
        <taxon>Metazoa</taxon>
        <taxon>Ecdysozoa</taxon>
        <taxon>Arthropoda</taxon>
        <taxon>Hexapoda</taxon>
        <taxon>Insecta</taxon>
        <taxon>Pterygota</taxon>
        <taxon>Neoptera</taxon>
        <taxon>Endopterygota</taxon>
        <taxon>Coleoptera</taxon>
        <taxon>Polyphaga</taxon>
        <taxon>Cucujiformia</taxon>
        <taxon>Chrysomeloidea</taxon>
        <taxon>Chrysomelidae</taxon>
        <taxon>Bruchinae</taxon>
        <taxon>Bruchini</taxon>
        <taxon>Callosobruchus</taxon>
    </lineage>
</organism>
<dbReference type="GO" id="GO:0016020">
    <property type="term" value="C:membrane"/>
    <property type="evidence" value="ECO:0007669"/>
    <property type="project" value="UniProtKB-SubCell"/>
</dbReference>
<dbReference type="InterPro" id="IPR023395">
    <property type="entry name" value="MCP_dom_sf"/>
</dbReference>
<name>A0A653CLP7_CALMS</name>
<reference evidence="19 20" key="1">
    <citation type="submission" date="2019-01" db="EMBL/GenBank/DDBJ databases">
        <authorList>
            <person name="Sayadi A."/>
        </authorList>
    </citation>
    <scope>NUCLEOTIDE SEQUENCE [LARGE SCALE GENOMIC DNA]</scope>
</reference>
<sequence>MQSYPKQLANEEKKIPNFLKFVFGGSAGMAGMCFVQPLELLKNRMQVTKGQASLVEVLGGIIAEKGVRGLWTGLSAGLARQATYTTTRLGMYTVLFDMAKSADGTPPGYALKAGIAMIAGLCGAFVGTPTDLALVRMTADGRLPPAERRHYKHVFDALIRIYREEGLFKLWRGAVPTMGRAVVVNAAQLATYSQAKQMLQQSLQIKDGVLLHFLSSMLSGLVTSVASMPIDMMKTRYQNMKVVDGKPEYSSPVHVLTSVVKNEGVLALWRGFLPYYFKIGPHTVLTFIFLEQFNKAYLKFKYGD</sequence>
<dbReference type="SUPFAM" id="SSF103506">
    <property type="entry name" value="Mitochondrial carrier"/>
    <property type="match status" value="1"/>
</dbReference>
<protein>
    <recommendedName>
        <fullName evidence="11">Mitochondrial 2-oxoglutarate/malate carrier protein</fullName>
    </recommendedName>
</protein>
<feature type="repeat" description="Solcar" evidence="16">
    <location>
        <begin position="15"/>
        <end position="98"/>
    </location>
</feature>
<dbReference type="InterPro" id="IPR018108">
    <property type="entry name" value="MCP_transmembrane"/>
</dbReference>
<keyword evidence="5 16" id="KW-0812">Transmembrane</keyword>
<evidence type="ECO:0000313" key="19">
    <source>
        <dbReference type="EMBL" id="VEN48608.1"/>
    </source>
</evidence>
<evidence type="ECO:0000256" key="1">
    <source>
        <dbReference type="ARBA" id="ARBA00004141"/>
    </source>
</evidence>
<gene>
    <name evidence="19" type="ORF">CALMAC_LOCUS9993</name>
</gene>
<keyword evidence="8" id="KW-0445">Lipid transport</keyword>
<comment type="catalytic activity">
    <reaction evidence="13">
        <text>maleate(in) + 2-oxoglutarate(out) = maleate(out) + 2-oxoglutarate(in)</text>
        <dbReference type="Rhea" id="RHEA:71599"/>
        <dbReference type="ChEBI" id="CHEBI:16810"/>
        <dbReference type="ChEBI" id="CHEBI:30780"/>
    </reaction>
</comment>
<evidence type="ECO:0000256" key="17">
    <source>
        <dbReference type="RuleBase" id="RU000488"/>
    </source>
</evidence>
<evidence type="ECO:0000256" key="2">
    <source>
        <dbReference type="ARBA" id="ARBA00006375"/>
    </source>
</evidence>
<dbReference type="FunFam" id="1.50.40.10:FF:000013">
    <property type="entry name" value="Mitochondrial 2-oxoglutarate/malate carrier protein-like protein"/>
    <property type="match status" value="1"/>
</dbReference>
<feature type="transmembrane region" description="Helical" evidence="18">
    <location>
        <begin position="209"/>
        <end position="230"/>
    </location>
</feature>
<evidence type="ECO:0000256" key="15">
    <source>
        <dbReference type="ARBA" id="ARBA00052710"/>
    </source>
</evidence>
<evidence type="ECO:0000256" key="11">
    <source>
        <dbReference type="ARBA" id="ARBA00040264"/>
    </source>
</evidence>
<proteinExistence type="inferred from homology"/>
<evidence type="ECO:0000256" key="8">
    <source>
        <dbReference type="ARBA" id="ARBA00023055"/>
    </source>
</evidence>